<feature type="domain" description="Tf2-1-like SH3-like" evidence="1">
    <location>
        <begin position="167"/>
        <end position="207"/>
    </location>
</feature>
<dbReference type="STRING" id="13333.W1P723"/>
<dbReference type="eggNOG" id="KOG0017">
    <property type="taxonomic scope" value="Eukaryota"/>
</dbReference>
<dbReference type="Gramene" id="ERN02775">
    <property type="protein sequence ID" value="ERN02775"/>
    <property type="gene ID" value="AMTR_s00086p00067530"/>
</dbReference>
<dbReference type="Pfam" id="PF24626">
    <property type="entry name" value="SH3_Tf2-1"/>
    <property type="match status" value="1"/>
</dbReference>
<dbReference type="AlphaFoldDB" id="W1P723"/>
<dbReference type="Proteomes" id="UP000017836">
    <property type="component" value="Unassembled WGS sequence"/>
</dbReference>
<dbReference type="InterPro" id="IPR012337">
    <property type="entry name" value="RNaseH-like_sf"/>
</dbReference>
<dbReference type="GO" id="GO:0003676">
    <property type="term" value="F:nucleic acid binding"/>
    <property type="evidence" value="ECO:0007669"/>
    <property type="project" value="InterPro"/>
</dbReference>
<reference evidence="3" key="1">
    <citation type="journal article" date="2013" name="Science">
        <title>The Amborella genome and the evolution of flowering plants.</title>
        <authorList>
            <consortium name="Amborella Genome Project"/>
        </authorList>
    </citation>
    <scope>NUCLEOTIDE SEQUENCE [LARGE SCALE GENOMIC DNA]</scope>
</reference>
<dbReference type="InterPro" id="IPR036397">
    <property type="entry name" value="RNaseH_sf"/>
</dbReference>
<evidence type="ECO:0000313" key="3">
    <source>
        <dbReference type="Proteomes" id="UP000017836"/>
    </source>
</evidence>
<accession>W1P723</accession>
<gene>
    <name evidence="2" type="ORF">AMTR_s00086p00067530</name>
</gene>
<dbReference type="EMBL" id="KI394485">
    <property type="protein sequence ID" value="ERN02775.1"/>
    <property type="molecule type" value="Genomic_DNA"/>
</dbReference>
<dbReference type="OMA" id="RSEREFM"/>
<evidence type="ECO:0000259" key="1">
    <source>
        <dbReference type="Pfam" id="PF24626"/>
    </source>
</evidence>
<dbReference type="PANTHER" id="PTHR45835:SF107">
    <property type="entry name" value="INTEGRASE CATALYTIC DOMAIN-CONTAINING PROTEIN"/>
    <property type="match status" value="1"/>
</dbReference>
<evidence type="ECO:0000313" key="2">
    <source>
        <dbReference type="EMBL" id="ERN02775.1"/>
    </source>
</evidence>
<organism evidence="2 3">
    <name type="scientific">Amborella trichopoda</name>
    <dbReference type="NCBI Taxonomy" id="13333"/>
    <lineage>
        <taxon>Eukaryota</taxon>
        <taxon>Viridiplantae</taxon>
        <taxon>Streptophyta</taxon>
        <taxon>Embryophyta</taxon>
        <taxon>Tracheophyta</taxon>
        <taxon>Spermatophyta</taxon>
        <taxon>Magnoliopsida</taxon>
        <taxon>Amborellales</taxon>
        <taxon>Amborellaceae</taxon>
        <taxon>Amborella</taxon>
    </lineage>
</organism>
<dbReference type="PANTHER" id="PTHR45835">
    <property type="entry name" value="YALI0A06105P"/>
    <property type="match status" value="1"/>
</dbReference>
<dbReference type="SUPFAM" id="SSF53098">
    <property type="entry name" value="Ribonuclease H-like"/>
    <property type="match status" value="1"/>
</dbReference>
<name>W1P723_AMBTC</name>
<proteinExistence type="predicted"/>
<keyword evidence="3" id="KW-1185">Reference proteome</keyword>
<dbReference type="InterPro" id="IPR056924">
    <property type="entry name" value="SH3_Tf2-1"/>
</dbReference>
<dbReference type="Gene3D" id="3.30.420.10">
    <property type="entry name" value="Ribonuclease H-like superfamily/Ribonuclease H"/>
    <property type="match status" value="1"/>
</dbReference>
<protein>
    <recommendedName>
        <fullName evidence="1">Tf2-1-like SH3-like domain-containing protein</fullName>
    </recommendedName>
</protein>
<sequence>MVVVDRFSNYATFIAAPELCSAETATQLFFTHVLFELMGTKLNFSTSNHPQTDGQTERVNVILEEYLRRYVTANQNNSVSLLDVAQFCCNLHQNSSIGKNAFELATGRQSLSPLDVALRQGQSRCPATLRLAKARVEQLEEARECLDRAVKHMNKYTYARQRPLKFQRYSGQFEVTYRIGKLAYRLALPDRIKVHPVFHIGFLKPYHKDEDPSRVQAV</sequence>
<dbReference type="HOGENOM" id="CLU_1268442_0_0_1"/>